<evidence type="ECO:0000313" key="6">
    <source>
        <dbReference type="Proteomes" id="UP000054217"/>
    </source>
</evidence>
<reference evidence="6" key="2">
    <citation type="submission" date="2015-01" db="EMBL/GenBank/DDBJ databases">
        <title>Evolutionary Origins and Diversification of the Mycorrhizal Mutualists.</title>
        <authorList>
            <consortium name="DOE Joint Genome Institute"/>
            <consortium name="Mycorrhizal Genomics Consortium"/>
            <person name="Kohler A."/>
            <person name="Kuo A."/>
            <person name="Nagy L.G."/>
            <person name="Floudas D."/>
            <person name="Copeland A."/>
            <person name="Barry K.W."/>
            <person name="Cichocki N."/>
            <person name="Veneault-Fourrey C."/>
            <person name="LaButti K."/>
            <person name="Lindquist E.A."/>
            <person name="Lipzen A."/>
            <person name="Lundell T."/>
            <person name="Morin E."/>
            <person name="Murat C."/>
            <person name="Riley R."/>
            <person name="Ohm R."/>
            <person name="Sun H."/>
            <person name="Tunlid A."/>
            <person name="Henrissat B."/>
            <person name="Grigoriev I.V."/>
            <person name="Hibbett D.S."/>
            <person name="Martin F."/>
        </authorList>
    </citation>
    <scope>NUCLEOTIDE SEQUENCE [LARGE SCALE GENOMIC DNA]</scope>
    <source>
        <strain evidence="6">Marx 270</strain>
    </source>
</reference>
<sequence length="996" mass="113643">MPTQLTFNVLRHPCAKLGCNRWFRNLSGLTQHTRTHHPSLGHVPPSFAVSTGSPDHLGQDYDETDHDADMFPPATEYDIPTPGHQELSNVDGNGDDSNSSGWECKSLGPEFVGPVGRTYRNFHPGLNARRCDASGQYLSDDAPPPLSAERSSDDWSPFRNRLEFELADFLFRQAKMPTKKIDTLLEIWAASLLALRGEPLFANQKDLYHVIDSTSVGEVKWESFVVRYADNGRDGQGSNTAPWMLDSYDVWYRDPRKVIHNVLARADLIGRIDYVPYWEYDSTNNQRRWEDFMSGAWAWNEADRIISEDPTTAGATLIPIILGSDKTTVSVATGQTDYYPLYLSIGNVRNTIHRAHCSAVVLIGFLAMPKTTREHASSSAFRNFKRQLFHSLLTRILCLLRPAMSVPEIILCGDKYYRCIIYSLAAYIADYEEQVLLSCIVWNWCPKCLAHWESLDDDMLRRRHEHADAMIEEFDFRKLWDTYGIVGDIVPFTNDFPRADIYGMLSPDILHQLIKGGFKDHLVDWVEHYLIHVHGKTQAEKVLDEIDRRIAAVAPYTGLRRFPQGRHFKQWTGDDSKGLMKVYIAAIEGYVPQYVVFTFRAFLEFCYLVRQNVITQQTLVEIDDALRRFHLYREVFRNAGVVDTFSLPWQHAMKHYYHLICQFGTPNGLCSSITESKHIKAIKRPYRCTNCFQALRQMLLINQRLDKLIATRADFKEHGMLNEPLLSHALGALGTIGESRDMANEIEEQAGSYEEELGDAVDAPRSVEAHVSLARTHQRKRARTVGALAAELCLPQLPNILHRFLYSQLFPTDDLDDIALNECPPYDGSVRVYNSACSTFFAPSDLCGLYGMHREHIHSCPMWRNEGPCFDCVFVVTDPEAEGMHGLDIARVLCFFSFKYQGTLYPCAVVRWFDRMGDGPDVATGMWIVHPSYNARNVPHIAIIHIDAIYRAAHLIPVYAAHNINTRDIKPHDSYDTFNSFYVNKFANHHAFEIAF</sequence>
<keyword evidence="6" id="KW-1185">Reference proteome</keyword>
<evidence type="ECO:0000256" key="1">
    <source>
        <dbReference type="PROSITE-ProRule" id="PRU00042"/>
    </source>
</evidence>
<proteinExistence type="predicted"/>
<dbReference type="InParanoid" id="A0A0C3J5E4"/>
<evidence type="ECO:0000256" key="3">
    <source>
        <dbReference type="SAM" id="MobiDB-lite"/>
    </source>
</evidence>
<protein>
    <recommendedName>
        <fullName evidence="4">C2H2-type domain-containing protein</fullName>
    </recommendedName>
</protein>
<evidence type="ECO:0000256" key="2">
    <source>
        <dbReference type="SAM" id="Coils"/>
    </source>
</evidence>
<keyword evidence="2" id="KW-0175">Coiled coil</keyword>
<dbReference type="EMBL" id="KN831972">
    <property type="protein sequence ID" value="KIO04288.1"/>
    <property type="molecule type" value="Genomic_DNA"/>
</dbReference>
<reference evidence="5 6" key="1">
    <citation type="submission" date="2014-04" db="EMBL/GenBank/DDBJ databases">
        <authorList>
            <consortium name="DOE Joint Genome Institute"/>
            <person name="Kuo A."/>
            <person name="Kohler A."/>
            <person name="Costa M.D."/>
            <person name="Nagy L.G."/>
            <person name="Floudas D."/>
            <person name="Copeland A."/>
            <person name="Barry K.W."/>
            <person name="Cichocki N."/>
            <person name="Veneault-Fourrey C."/>
            <person name="LaButti K."/>
            <person name="Lindquist E.A."/>
            <person name="Lipzen A."/>
            <person name="Lundell T."/>
            <person name="Morin E."/>
            <person name="Murat C."/>
            <person name="Sun H."/>
            <person name="Tunlid A."/>
            <person name="Henrissat B."/>
            <person name="Grigoriev I.V."/>
            <person name="Hibbett D.S."/>
            <person name="Martin F."/>
            <person name="Nordberg H.P."/>
            <person name="Cantor M.N."/>
            <person name="Hua S.X."/>
        </authorList>
    </citation>
    <scope>NUCLEOTIDE SEQUENCE [LARGE SCALE GENOMIC DNA]</scope>
    <source>
        <strain evidence="5 6">Marx 270</strain>
    </source>
</reference>
<dbReference type="InterPro" id="IPR041078">
    <property type="entry name" value="Plavaka"/>
</dbReference>
<feature type="region of interest" description="Disordered" evidence="3">
    <location>
        <begin position="134"/>
        <end position="153"/>
    </location>
</feature>
<accession>A0A0C3J5E4</accession>
<dbReference type="Pfam" id="PF18759">
    <property type="entry name" value="Plavaka"/>
    <property type="match status" value="1"/>
</dbReference>
<evidence type="ECO:0000259" key="4">
    <source>
        <dbReference type="PROSITE" id="PS50157"/>
    </source>
</evidence>
<dbReference type="STRING" id="870435.A0A0C3J5E4"/>
<organism evidence="5 6">
    <name type="scientific">Pisolithus tinctorius Marx 270</name>
    <dbReference type="NCBI Taxonomy" id="870435"/>
    <lineage>
        <taxon>Eukaryota</taxon>
        <taxon>Fungi</taxon>
        <taxon>Dikarya</taxon>
        <taxon>Basidiomycota</taxon>
        <taxon>Agaricomycotina</taxon>
        <taxon>Agaricomycetes</taxon>
        <taxon>Agaricomycetidae</taxon>
        <taxon>Boletales</taxon>
        <taxon>Sclerodermatineae</taxon>
        <taxon>Pisolithaceae</taxon>
        <taxon>Pisolithus</taxon>
    </lineage>
</organism>
<keyword evidence="1" id="KW-0862">Zinc</keyword>
<dbReference type="PROSITE" id="PS50157">
    <property type="entry name" value="ZINC_FINGER_C2H2_2"/>
    <property type="match status" value="1"/>
</dbReference>
<dbReference type="AlphaFoldDB" id="A0A0C3J5E4"/>
<gene>
    <name evidence="5" type="ORF">M404DRAFT_143615</name>
</gene>
<feature type="domain" description="C2H2-type" evidence="4">
    <location>
        <begin position="12"/>
        <end position="36"/>
    </location>
</feature>
<name>A0A0C3J5E4_PISTI</name>
<dbReference type="GO" id="GO:0008270">
    <property type="term" value="F:zinc ion binding"/>
    <property type="evidence" value="ECO:0007669"/>
    <property type="project" value="UniProtKB-KW"/>
</dbReference>
<dbReference type="Proteomes" id="UP000054217">
    <property type="component" value="Unassembled WGS sequence"/>
</dbReference>
<dbReference type="InterPro" id="IPR013087">
    <property type="entry name" value="Znf_C2H2_type"/>
</dbReference>
<dbReference type="HOGENOM" id="CLU_006344_1_0_1"/>
<keyword evidence="1" id="KW-0479">Metal-binding</keyword>
<keyword evidence="1" id="KW-0863">Zinc-finger</keyword>
<dbReference type="OrthoDB" id="3199698at2759"/>
<evidence type="ECO:0000313" key="5">
    <source>
        <dbReference type="EMBL" id="KIO04288.1"/>
    </source>
</evidence>
<feature type="coiled-coil region" evidence="2">
    <location>
        <begin position="736"/>
        <end position="763"/>
    </location>
</feature>